<dbReference type="AlphaFoldDB" id="A0A836CDR2"/>
<keyword evidence="1" id="KW-0812">Transmembrane</keyword>
<keyword evidence="1" id="KW-1133">Transmembrane helix</keyword>
<organism evidence="2 3">
    <name type="scientific">Tribonema minus</name>
    <dbReference type="NCBI Taxonomy" id="303371"/>
    <lineage>
        <taxon>Eukaryota</taxon>
        <taxon>Sar</taxon>
        <taxon>Stramenopiles</taxon>
        <taxon>Ochrophyta</taxon>
        <taxon>PX clade</taxon>
        <taxon>Xanthophyceae</taxon>
        <taxon>Tribonematales</taxon>
        <taxon>Tribonemataceae</taxon>
        <taxon>Tribonema</taxon>
    </lineage>
</organism>
<reference evidence="2" key="1">
    <citation type="submission" date="2021-02" db="EMBL/GenBank/DDBJ databases">
        <title>First Annotated Genome of the Yellow-green Alga Tribonema minus.</title>
        <authorList>
            <person name="Mahan K.M."/>
        </authorList>
    </citation>
    <scope>NUCLEOTIDE SEQUENCE</scope>
    <source>
        <strain evidence="2">UTEX B ZZ1240</strain>
    </source>
</reference>
<feature type="transmembrane region" description="Helical" evidence="1">
    <location>
        <begin position="143"/>
        <end position="162"/>
    </location>
</feature>
<sequence length="272" mass="29645">ARTRLKVRVTTTTTDISAEVGRGQHRQPKSAAQTMSLVSNPFAASRVDLPLLPVIWGCDAIFVACTLLSLRLALCNGHQRHPNGFEPYRGSFLLSNTRKTPDADPPRAWPRGFVCYHICAGVAAISIPLLALTASLVNPALRWSGLAIFAPYMAVFAVQCVLELPMHRSIVHPVVPVAFATHHLWQIVRSLWLLEILAGSGGPRGAAARWQAVVLLWELCFWTFNSAVTCALMPWMYNWSLQQAGTNDAPLCCCVSKAVLAAAGVAPPRKED</sequence>
<evidence type="ECO:0000313" key="3">
    <source>
        <dbReference type="Proteomes" id="UP000664859"/>
    </source>
</evidence>
<keyword evidence="3" id="KW-1185">Reference proteome</keyword>
<dbReference type="EMBL" id="JAFCMP010000401">
    <property type="protein sequence ID" value="KAG5180236.1"/>
    <property type="molecule type" value="Genomic_DNA"/>
</dbReference>
<evidence type="ECO:0000256" key="1">
    <source>
        <dbReference type="SAM" id="Phobius"/>
    </source>
</evidence>
<evidence type="ECO:0000313" key="2">
    <source>
        <dbReference type="EMBL" id="KAG5180236.1"/>
    </source>
</evidence>
<comment type="caution">
    <text evidence="2">The sequence shown here is derived from an EMBL/GenBank/DDBJ whole genome shotgun (WGS) entry which is preliminary data.</text>
</comment>
<feature type="transmembrane region" description="Helical" evidence="1">
    <location>
        <begin position="114"/>
        <end position="137"/>
    </location>
</feature>
<name>A0A836CDR2_9STRA</name>
<keyword evidence="1" id="KW-0472">Membrane</keyword>
<feature type="transmembrane region" description="Helical" evidence="1">
    <location>
        <begin position="214"/>
        <end position="237"/>
    </location>
</feature>
<proteinExistence type="predicted"/>
<gene>
    <name evidence="2" type="ORF">JKP88DRAFT_324164</name>
</gene>
<protein>
    <submittedName>
        <fullName evidence="2">Uncharacterized protein</fullName>
    </submittedName>
</protein>
<accession>A0A836CDR2</accession>
<feature type="non-terminal residue" evidence="2">
    <location>
        <position position="272"/>
    </location>
</feature>
<dbReference type="Proteomes" id="UP000664859">
    <property type="component" value="Unassembled WGS sequence"/>
</dbReference>